<proteinExistence type="predicted"/>
<accession>A0A4Z2IPB2</accession>
<feature type="compositionally biased region" description="Polar residues" evidence="1">
    <location>
        <begin position="145"/>
        <end position="165"/>
    </location>
</feature>
<feature type="compositionally biased region" description="Basic and acidic residues" evidence="1">
    <location>
        <begin position="166"/>
        <end position="177"/>
    </location>
</feature>
<dbReference type="EMBL" id="SRLO01000068">
    <property type="protein sequence ID" value="TNN79013.1"/>
    <property type="molecule type" value="Genomic_DNA"/>
</dbReference>
<organism evidence="2 3">
    <name type="scientific">Liparis tanakae</name>
    <name type="common">Tanaka's snailfish</name>
    <dbReference type="NCBI Taxonomy" id="230148"/>
    <lineage>
        <taxon>Eukaryota</taxon>
        <taxon>Metazoa</taxon>
        <taxon>Chordata</taxon>
        <taxon>Craniata</taxon>
        <taxon>Vertebrata</taxon>
        <taxon>Euteleostomi</taxon>
        <taxon>Actinopterygii</taxon>
        <taxon>Neopterygii</taxon>
        <taxon>Teleostei</taxon>
        <taxon>Neoteleostei</taxon>
        <taxon>Acanthomorphata</taxon>
        <taxon>Eupercaria</taxon>
        <taxon>Perciformes</taxon>
        <taxon>Cottioidei</taxon>
        <taxon>Cottales</taxon>
        <taxon>Liparidae</taxon>
        <taxon>Liparis</taxon>
    </lineage>
</organism>
<gene>
    <name evidence="2" type="ORF">EYF80_010692</name>
</gene>
<evidence type="ECO:0000256" key="1">
    <source>
        <dbReference type="SAM" id="MobiDB-lite"/>
    </source>
</evidence>
<reference evidence="2 3" key="1">
    <citation type="submission" date="2019-03" db="EMBL/GenBank/DDBJ databases">
        <title>First draft genome of Liparis tanakae, snailfish: a comprehensive survey of snailfish specific genes.</title>
        <authorList>
            <person name="Kim W."/>
            <person name="Song I."/>
            <person name="Jeong J.-H."/>
            <person name="Kim D."/>
            <person name="Kim S."/>
            <person name="Ryu S."/>
            <person name="Song J.Y."/>
            <person name="Lee S.K."/>
        </authorList>
    </citation>
    <scope>NUCLEOTIDE SEQUENCE [LARGE SCALE GENOMIC DNA]</scope>
    <source>
        <tissue evidence="2">Muscle</tissue>
    </source>
</reference>
<dbReference type="Proteomes" id="UP000314294">
    <property type="component" value="Unassembled WGS sequence"/>
</dbReference>
<sequence>MDPAHPPAASRVERNVEVLQQQRMQMVSFAEETRQTMVAMRTPAAVIDTRIGMPINDNNNNNSRRAPPLLSSLFEQLENDSQQAFSPQQALVTPEPEASLCLGRARGCGQDDEGGRWWWHTHIGAFRPAQAKGPISCRLQPLKHTGQQQKSLSDGRFVQSSVSNDRFSDGSVKDDAVYRPGDTLVEEKKKVKKKKKKKKKKKIRKN</sequence>
<evidence type="ECO:0000313" key="2">
    <source>
        <dbReference type="EMBL" id="TNN79013.1"/>
    </source>
</evidence>
<name>A0A4Z2IPB2_9TELE</name>
<protein>
    <submittedName>
        <fullName evidence="2">Uncharacterized protein</fullName>
    </submittedName>
</protein>
<dbReference type="AlphaFoldDB" id="A0A4Z2IPB2"/>
<comment type="caution">
    <text evidence="2">The sequence shown here is derived from an EMBL/GenBank/DDBJ whole genome shotgun (WGS) entry which is preliminary data.</text>
</comment>
<evidence type="ECO:0000313" key="3">
    <source>
        <dbReference type="Proteomes" id="UP000314294"/>
    </source>
</evidence>
<keyword evidence="3" id="KW-1185">Reference proteome</keyword>
<feature type="region of interest" description="Disordered" evidence="1">
    <location>
        <begin position="143"/>
        <end position="206"/>
    </location>
</feature>
<feature type="compositionally biased region" description="Basic residues" evidence="1">
    <location>
        <begin position="190"/>
        <end position="206"/>
    </location>
</feature>